<protein>
    <submittedName>
        <fullName evidence="1">Uncharacterized protein</fullName>
    </submittedName>
</protein>
<reference evidence="1" key="1">
    <citation type="journal article" date="2020" name="G3 (Bethesda)">
        <title>High-Quality Assemblies for Three Invasive Social Wasps from the &lt;i&gt;Vespula&lt;/i&gt; Genus.</title>
        <authorList>
            <person name="Harrop T.W.R."/>
            <person name="Guhlin J."/>
            <person name="McLaughlin G.M."/>
            <person name="Permina E."/>
            <person name="Stockwell P."/>
            <person name="Gilligan J."/>
            <person name="Le Lec M.F."/>
            <person name="Gruber M.A.M."/>
            <person name="Quinn O."/>
            <person name="Lovegrove M."/>
            <person name="Duncan E.J."/>
            <person name="Remnant E.J."/>
            <person name="Van Eeckhoven J."/>
            <person name="Graham B."/>
            <person name="Knapp R.A."/>
            <person name="Langford K.W."/>
            <person name="Kronenberg Z."/>
            <person name="Press M.O."/>
            <person name="Eacker S.M."/>
            <person name="Wilson-Rankin E.E."/>
            <person name="Purcell J."/>
            <person name="Lester P.J."/>
            <person name="Dearden P.K."/>
        </authorList>
    </citation>
    <scope>NUCLEOTIDE SEQUENCE</scope>
    <source>
        <strain evidence="1">Volc-1</strain>
    </source>
</reference>
<gene>
    <name evidence="1" type="ORF">H0235_001492</name>
</gene>
<organism evidence="1 2">
    <name type="scientific">Vespula pensylvanica</name>
    <name type="common">Western yellow jacket</name>
    <name type="synonym">Wasp</name>
    <dbReference type="NCBI Taxonomy" id="30213"/>
    <lineage>
        <taxon>Eukaryota</taxon>
        <taxon>Metazoa</taxon>
        <taxon>Ecdysozoa</taxon>
        <taxon>Arthropoda</taxon>
        <taxon>Hexapoda</taxon>
        <taxon>Insecta</taxon>
        <taxon>Pterygota</taxon>
        <taxon>Neoptera</taxon>
        <taxon>Endopterygota</taxon>
        <taxon>Hymenoptera</taxon>
        <taxon>Apocrita</taxon>
        <taxon>Aculeata</taxon>
        <taxon>Vespoidea</taxon>
        <taxon>Vespidae</taxon>
        <taxon>Vespinae</taxon>
        <taxon>Vespula</taxon>
    </lineage>
</organism>
<name>A0A834UGU9_VESPE</name>
<keyword evidence="2" id="KW-1185">Reference proteome</keyword>
<comment type="caution">
    <text evidence="1">The sequence shown here is derived from an EMBL/GenBank/DDBJ whole genome shotgun (WGS) entry which is preliminary data.</text>
</comment>
<accession>A0A834UGU9</accession>
<dbReference type="Proteomes" id="UP000600918">
    <property type="component" value="Unassembled WGS sequence"/>
</dbReference>
<proteinExistence type="predicted"/>
<evidence type="ECO:0000313" key="1">
    <source>
        <dbReference type="EMBL" id="KAF7439101.1"/>
    </source>
</evidence>
<evidence type="ECO:0000313" key="2">
    <source>
        <dbReference type="Proteomes" id="UP000600918"/>
    </source>
</evidence>
<dbReference type="EMBL" id="JACSDY010000001">
    <property type="protein sequence ID" value="KAF7439101.1"/>
    <property type="molecule type" value="Genomic_DNA"/>
</dbReference>
<dbReference type="AlphaFoldDB" id="A0A834UGU9"/>
<sequence>MPSSTIGTCESFTGMRCKFSTETLISVDLVAALLVVTYSRFEYLLLRRLAKVVGCRCGVAELPDLRRRNKLYVDTLNRIIASSLSP</sequence>